<name>A0A0E1VV71_BURPE</name>
<dbReference type="HOGENOM" id="CLU_3213489_0_0_4"/>
<reference evidence="1" key="1">
    <citation type="submission" date="2009-05" db="EMBL/GenBank/DDBJ databases">
        <authorList>
            <person name="Harkins D.M."/>
            <person name="DeShazer D."/>
            <person name="Woods D.E."/>
            <person name="Brinkac L.M."/>
            <person name="Brown K.A."/>
            <person name="Hung G.C."/>
            <person name="Tuanyok A."/>
            <person name="Zhang B."/>
            <person name="Nierman W.C."/>
        </authorList>
    </citation>
    <scope>NUCLEOTIDE SEQUENCE [LARGE SCALE GENOMIC DNA]</scope>
    <source>
        <strain evidence="1">1710a</strain>
    </source>
</reference>
<dbReference type="Proteomes" id="UP000001812">
    <property type="component" value="Chromosome II"/>
</dbReference>
<evidence type="ECO:0000313" key="1">
    <source>
        <dbReference type="EMBL" id="EET04019.1"/>
    </source>
</evidence>
<dbReference type="AlphaFoldDB" id="A0A0E1VV71"/>
<dbReference type="EMBL" id="CM000833">
    <property type="protein sequence ID" value="EET04019.1"/>
    <property type="molecule type" value="Genomic_DNA"/>
</dbReference>
<accession>A0A0E1VV71</accession>
<gene>
    <name evidence="1" type="ORF">BURPS1710A_A0550</name>
</gene>
<organism evidence="1">
    <name type="scientific">Burkholderia pseudomallei 1710a</name>
    <dbReference type="NCBI Taxonomy" id="320371"/>
    <lineage>
        <taxon>Bacteria</taxon>
        <taxon>Pseudomonadati</taxon>
        <taxon>Pseudomonadota</taxon>
        <taxon>Betaproteobacteria</taxon>
        <taxon>Burkholderiales</taxon>
        <taxon>Burkholderiaceae</taxon>
        <taxon>Burkholderia</taxon>
        <taxon>pseudomallei group</taxon>
    </lineage>
</organism>
<protein>
    <submittedName>
        <fullName evidence="1">Uncharacterized protein</fullName>
    </submittedName>
</protein>
<sequence>MPSCRTRPMKIRRLSADFFTARLSRTYSIRMKTKRVRFHRQKAD</sequence>
<proteinExistence type="predicted"/>